<feature type="transmembrane region" description="Helical" evidence="10">
    <location>
        <begin position="130"/>
        <end position="153"/>
    </location>
</feature>
<dbReference type="GO" id="GO:0015297">
    <property type="term" value="F:antiporter activity"/>
    <property type="evidence" value="ECO:0007669"/>
    <property type="project" value="InterPro"/>
</dbReference>
<keyword evidence="8 10" id="KW-0472">Membrane</keyword>
<evidence type="ECO:0000256" key="4">
    <source>
        <dbReference type="ARBA" id="ARBA00022475"/>
    </source>
</evidence>
<comment type="subcellular location">
    <subcellularLocation>
        <location evidence="1">Cell membrane</location>
        <topology evidence="1">Multi-pass membrane protein</topology>
    </subcellularLocation>
</comment>
<name>A0A0G4KNX3_VERLO</name>
<sequence length="768" mass="82293">MTANTTVPLVAEPKTGPNEVVNVGHGPKTERSAADVEQQVPPTGSQKSTFSSLGLLDRYLAVWIFLAMLTGILLGNFVPSVGPTLQKGKFVGVSVPIAIGLLVMMYPILCKVQYEKLHIIFRTREIWIQLGFSMVVNWIVAPFFMLALGWAFLPDQEGLRNGLILVGIARCIAMVLIWTNLAGGDNDYCAILVAVNSFLQIVLFAPVALLFLRVIGGNNDLVVSYSTVATAVGVFLGIPLGAAIVTRLGFLLTVGADVYSKKIIPFLAPWSLVGLLYTIVVLFGSQGAQVVHQIVSVVRVGAPLLVYFTVIFFATLFVTRRLGFRYGLASTQAFTAASNNFELAIAIAVASFGADSDEALATTVGPLIEVPVLIALVYLVKCGLGRSLAQRFVEVTLGYAQPPSPPPTVHPVVFLPEDSSHDHLVANLRPRPAGGLAVADYDANAHHAAVDDPTGRWHRSLDGLYPTSNAGTLHTLHAIADAAFRGMNEIQRHRDEAAMRDGVAGEPAQEGGWLAANLLNMNFLDEGLVSVAVAVAIGSGDLLLGDGAIERADDVANEVGSILDTAADADEVVEDLDGCAPTSFFGHLLTDLDDELAAEPCPVTVMATKQTYLHAVAVLNWAHKIPHRGAALAFPATVSKRFLDLIEARRPRALVVLACFFACLKSIENVWWLHGAARREVMGIVSQFEAASPWWAHLEWPVRIALYDGAVIPPDVWGADWVTEEGKTDKGSTMLNETFVNHIEILAGMLAKAQSLPPIPIPGDAVLG</sequence>
<organism evidence="11 12">
    <name type="scientific">Verticillium longisporum</name>
    <name type="common">Verticillium dahliae var. longisporum</name>
    <dbReference type="NCBI Taxonomy" id="100787"/>
    <lineage>
        <taxon>Eukaryota</taxon>
        <taxon>Fungi</taxon>
        <taxon>Dikarya</taxon>
        <taxon>Ascomycota</taxon>
        <taxon>Pezizomycotina</taxon>
        <taxon>Sordariomycetes</taxon>
        <taxon>Hypocreomycetidae</taxon>
        <taxon>Glomerellales</taxon>
        <taxon>Plectosphaerellaceae</taxon>
        <taxon>Verticillium</taxon>
    </lineage>
</organism>
<dbReference type="InterPro" id="IPR038770">
    <property type="entry name" value="Na+/solute_symporter_sf"/>
</dbReference>
<dbReference type="GO" id="GO:0005886">
    <property type="term" value="C:plasma membrane"/>
    <property type="evidence" value="ECO:0007669"/>
    <property type="project" value="UniProtKB-SubCell"/>
</dbReference>
<evidence type="ECO:0000256" key="7">
    <source>
        <dbReference type="ARBA" id="ARBA00022989"/>
    </source>
</evidence>
<evidence type="ECO:0000313" key="11">
    <source>
        <dbReference type="EMBL" id="CRK11145.1"/>
    </source>
</evidence>
<feature type="transmembrane region" description="Helical" evidence="10">
    <location>
        <begin position="90"/>
        <end position="109"/>
    </location>
</feature>
<dbReference type="Pfam" id="PF01758">
    <property type="entry name" value="SBF"/>
    <property type="match status" value="1"/>
</dbReference>
<protein>
    <recommendedName>
        <fullName evidence="13">Arsenical-resistance protein</fullName>
    </recommendedName>
</protein>
<feature type="transmembrane region" description="Helical" evidence="10">
    <location>
        <begin position="228"/>
        <end position="251"/>
    </location>
</feature>
<feature type="transmembrane region" description="Helical" evidence="10">
    <location>
        <begin position="190"/>
        <end position="216"/>
    </location>
</feature>
<keyword evidence="5 10" id="KW-0812">Transmembrane</keyword>
<keyword evidence="4" id="KW-1003">Cell membrane</keyword>
<evidence type="ECO:0000256" key="10">
    <source>
        <dbReference type="SAM" id="Phobius"/>
    </source>
</evidence>
<evidence type="ECO:0000313" key="12">
    <source>
        <dbReference type="Proteomes" id="UP000045706"/>
    </source>
</evidence>
<dbReference type="GO" id="GO:0015104">
    <property type="term" value="F:antimonite transmembrane transporter activity"/>
    <property type="evidence" value="ECO:0007669"/>
    <property type="project" value="TreeGrafter"/>
</dbReference>
<evidence type="ECO:0000256" key="1">
    <source>
        <dbReference type="ARBA" id="ARBA00004651"/>
    </source>
</evidence>
<gene>
    <name evidence="11" type="ORF">BN1723_009280</name>
</gene>
<keyword evidence="3" id="KW-0813">Transport</keyword>
<reference evidence="12" key="1">
    <citation type="submission" date="2015-05" db="EMBL/GenBank/DDBJ databases">
        <authorList>
            <person name="Fogelqvist Johan"/>
        </authorList>
    </citation>
    <scope>NUCLEOTIDE SEQUENCE [LARGE SCALE GENOMIC DNA]</scope>
</reference>
<dbReference type="GO" id="GO:0046685">
    <property type="term" value="P:response to arsenic-containing substance"/>
    <property type="evidence" value="ECO:0007669"/>
    <property type="project" value="UniProtKB-KW"/>
</dbReference>
<proteinExistence type="inferred from homology"/>
<dbReference type="PANTHER" id="PTHR43057">
    <property type="entry name" value="ARSENITE EFFLUX TRANSPORTER"/>
    <property type="match status" value="1"/>
</dbReference>
<comment type="similarity">
    <text evidence="2">Belongs to the arsenical resistance-3 (ACR3) (TC 2.A.59) family.</text>
</comment>
<dbReference type="PANTHER" id="PTHR43057:SF1">
    <property type="entry name" value="ARSENICAL-RESISTANCE PROTEIN 3"/>
    <property type="match status" value="1"/>
</dbReference>
<feature type="transmembrane region" description="Helical" evidence="10">
    <location>
        <begin position="59"/>
        <end position="78"/>
    </location>
</feature>
<evidence type="ECO:0000256" key="3">
    <source>
        <dbReference type="ARBA" id="ARBA00022448"/>
    </source>
</evidence>
<evidence type="ECO:0008006" key="13">
    <source>
        <dbReference type="Google" id="ProtNLM"/>
    </source>
</evidence>
<evidence type="ECO:0000256" key="5">
    <source>
        <dbReference type="ARBA" id="ARBA00022692"/>
    </source>
</evidence>
<evidence type="ECO:0000256" key="6">
    <source>
        <dbReference type="ARBA" id="ARBA00022849"/>
    </source>
</evidence>
<dbReference type="Gene3D" id="1.20.1530.20">
    <property type="match status" value="1"/>
</dbReference>
<dbReference type="NCBIfam" id="TIGR00832">
    <property type="entry name" value="acr3"/>
    <property type="match status" value="1"/>
</dbReference>
<dbReference type="FunFam" id="1.20.1530.20:FF:000009">
    <property type="entry name" value="Arsenite transporter, ACR3 family"/>
    <property type="match status" value="1"/>
</dbReference>
<feature type="region of interest" description="Disordered" evidence="9">
    <location>
        <begin position="1"/>
        <end position="45"/>
    </location>
</feature>
<evidence type="ECO:0000256" key="2">
    <source>
        <dbReference type="ARBA" id="ARBA00010110"/>
    </source>
</evidence>
<dbReference type="Proteomes" id="UP000045706">
    <property type="component" value="Unassembled WGS sequence"/>
</dbReference>
<dbReference type="GO" id="GO:0015105">
    <property type="term" value="F:arsenite transmembrane transporter activity"/>
    <property type="evidence" value="ECO:0007669"/>
    <property type="project" value="TreeGrafter"/>
</dbReference>
<keyword evidence="7 10" id="KW-1133">Transmembrane helix</keyword>
<keyword evidence="6" id="KW-0059">Arsenical resistance</keyword>
<evidence type="ECO:0000256" key="8">
    <source>
        <dbReference type="ARBA" id="ARBA00023136"/>
    </source>
</evidence>
<dbReference type="EMBL" id="CVQI01002002">
    <property type="protein sequence ID" value="CRK11145.1"/>
    <property type="molecule type" value="Genomic_DNA"/>
</dbReference>
<feature type="transmembrane region" description="Helical" evidence="10">
    <location>
        <begin position="263"/>
        <end position="284"/>
    </location>
</feature>
<evidence type="ECO:0000256" key="9">
    <source>
        <dbReference type="SAM" id="MobiDB-lite"/>
    </source>
</evidence>
<feature type="transmembrane region" description="Helical" evidence="10">
    <location>
        <begin position="304"/>
        <end position="322"/>
    </location>
</feature>
<dbReference type="InterPro" id="IPR004706">
    <property type="entry name" value="Arsenical-R_Acr3"/>
</dbReference>
<dbReference type="AlphaFoldDB" id="A0A0G4KNX3"/>
<dbReference type="InterPro" id="IPR002657">
    <property type="entry name" value="BilAc:Na_symport/Acr3"/>
</dbReference>
<accession>A0A0G4KNX3</accession>